<name>A0AAV9Y1S7_9CRYT</name>
<evidence type="ECO:0000313" key="2">
    <source>
        <dbReference type="Proteomes" id="UP001311799"/>
    </source>
</evidence>
<dbReference type="Proteomes" id="UP001311799">
    <property type="component" value="Unassembled WGS sequence"/>
</dbReference>
<organism evidence="1 2">
    <name type="scientific">Cryptosporidium xiaoi</name>
    <dbReference type="NCBI Taxonomy" id="659607"/>
    <lineage>
        <taxon>Eukaryota</taxon>
        <taxon>Sar</taxon>
        <taxon>Alveolata</taxon>
        <taxon>Apicomplexa</taxon>
        <taxon>Conoidasida</taxon>
        <taxon>Coccidia</taxon>
        <taxon>Eucoccidiorida</taxon>
        <taxon>Eimeriorina</taxon>
        <taxon>Cryptosporidiidae</taxon>
        <taxon>Cryptosporidium</taxon>
    </lineage>
</organism>
<dbReference type="EMBL" id="JAWDEY010000009">
    <property type="protein sequence ID" value="KAK6590112.1"/>
    <property type="molecule type" value="Genomic_DNA"/>
</dbReference>
<evidence type="ECO:0000313" key="1">
    <source>
        <dbReference type="EMBL" id="KAK6590112.1"/>
    </source>
</evidence>
<protein>
    <submittedName>
        <fullName evidence="1">Uncharacterized protein</fullName>
    </submittedName>
</protein>
<gene>
    <name evidence="1" type="ORF">RS030_182714</name>
</gene>
<dbReference type="AlphaFoldDB" id="A0AAV9Y1S7"/>
<proteinExistence type="predicted"/>
<comment type="caution">
    <text evidence="1">The sequence shown here is derived from an EMBL/GenBank/DDBJ whole genome shotgun (WGS) entry which is preliminary data.</text>
</comment>
<sequence>MGIKDTKIYQLLLNMILKKSCLFRIEEAYKVIIVRLDEFEIQYNWLYMEELKDEN</sequence>
<keyword evidence="2" id="KW-1185">Reference proteome</keyword>
<reference evidence="1 2" key="1">
    <citation type="submission" date="2023-10" db="EMBL/GenBank/DDBJ databases">
        <title>Comparative genomics analysis reveals potential genetic determinants of host preference in Cryptosporidium xiaoi.</title>
        <authorList>
            <person name="Xiao L."/>
            <person name="Li J."/>
        </authorList>
    </citation>
    <scope>NUCLEOTIDE SEQUENCE [LARGE SCALE GENOMIC DNA]</scope>
    <source>
        <strain evidence="1 2">52996</strain>
    </source>
</reference>
<accession>A0AAV9Y1S7</accession>